<dbReference type="Gene3D" id="3.10.129.10">
    <property type="entry name" value="Hotdog Thioesterase"/>
    <property type="match status" value="1"/>
</dbReference>
<accession>A0A838YNS9</accession>
<dbReference type="AlphaFoldDB" id="A0A838YNS9"/>
<comment type="caution">
    <text evidence="1">The sequence shown here is derived from an EMBL/GenBank/DDBJ whole genome shotgun (WGS) entry which is preliminary data.</text>
</comment>
<name>A0A838YNS9_9GAMM</name>
<sequence>MKNNFPYQAEIVEVTKDMCDHNDHMNVAFYYQVFDLGYTPMYFKEMGFTEDYFNSGFSTFTLEDSIRYLKEFRLGDPIQPAFALYNVNNKLMHILGGLYNSKNELCAIFETILGHIDMNQRKTVNFSDTRLKSLLELKSDHAEKFTVPFDIRLKIKDLV</sequence>
<dbReference type="EMBL" id="JACETM010000009">
    <property type="protein sequence ID" value="MBA4723896.1"/>
    <property type="molecule type" value="Genomic_DNA"/>
</dbReference>
<dbReference type="CDD" id="cd00586">
    <property type="entry name" value="4HBT"/>
    <property type="match status" value="1"/>
</dbReference>
<dbReference type="Pfam" id="PF13279">
    <property type="entry name" value="4HBT_2"/>
    <property type="match status" value="1"/>
</dbReference>
<reference evidence="1 2" key="1">
    <citation type="submission" date="2020-06" db="EMBL/GenBank/DDBJ databases">
        <title>Dysbiosis in marine aquaculture revealed through microbiome analysis: reverse ecology for environmental sustainability.</title>
        <authorList>
            <person name="Haro-Moreno J.M."/>
            <person name="Coutinho F.H."/>
            <person name="Zaragoza-Solas A."/>
            <person name="Picazo A."/>
            <person name="Almagro-Moreno S."/>
            <person name="Lopez-Perez M."/>
        </authorList>
    </citation>
    <scope>NUCLEOTIDE SEQUENCE [LARGE SCALE GENOMIC DNA]</scope>
    <source>
        <strain evidence="1">MCMED-G42</strain>
    </source>
</reference>
<evidence type="ECO:0000313" key="2">
    <source>
        <dbReference type="Proteomes" id="UP000585327"/>
    </source>
</evidence>
<dbReference type="Proteomes" id="UP000585327">
    <property type="component" value="Unassembled WGS sequence"/>
</dbReference>
<gene>
    <name evidence="1" type="ORF">H2021_01645</name>
</gene>
<protein>
    <submittedName>
        <fullName evidence="1">Thioesterase family protein</fullName>
    </submittedName>
</protein>
<evidence type="ECO:0000313" key="1">
    <source>
        <dbReference type="EMBL" id="MBA4723896.1"/>
    </source>
</evidence>
<dbReference type="SUPFAM" id="SSF54637">
    <property type="entry name" value="Thioesterase/thiol ester dehydrase-isomerase"/>
    <property type="match status" value="1"/>
</dbReference>
<dbReference type="InterPro" id="IPR029069">
    <property type="entry name" value="HotDog_dom_sf"/>
</dbReference>
<proteinExistence type="predicted"/>
<organism evidence="1 2">
    <name type="scientific">SAR86 cluster bacterium</name>
    <dbReference type="NCBI Taxonomy" id="2030880"/>
    <lineage>
        <taxon>Bacteria</taxon>
        <taxon>Pseudomonadati</taxon>
        <taxon>Pseudomonadota</taxon>
        <taxon>Gammaproteobacteria</taxon>
        <taxon>SAR86 cluster</taxon>
    </lineage>
</organism>